<evidence type="ECO:0000256" key="7">
    <source>
        <dbReference type="ARBA" id="ARBA00023204"/>
    </source>
</evidence>
<dbReference type="InterPro" id="IPR036895">
    <property type="entry name" value="Uracil-DNA_glycosylase-like_sf"/>
</dbReference>
<evidence type="ECO:0000256" key="4">
    <source>
        <dbReference type="ARBA" id="ARBA00022801"/>
    </source>
</evidence>
<comment type="caution">
    <text evidence="9">The sequence shown here is derived from an EMBL/GenBank/DDBJ whole genome shotgun (WGS) entry which is preliminary data.</text>
</comment>
<dbReference type="AlphaFoldDB" id="A0A242A527"/>
<keyword evidence="7" id="KW-0234">DNA repair</keyword>
<evidence type="ECO:0000256" key="6">
    <source>
        <dbReference type="ARBA" id="ARBA00023014"/>
    </source>
</evidence>
<reference evidence="9 10" key="1">
    <citation type="submission" date="2017-05" db="EMBL/GenBank/DDBJ databases">
        <title>The Genome Sequence of Enterococcus sp. 8G7_MSG3316.</title>
        <authorList>
            <consortium name="The Broad Institute Genomics Platform"/>
            <consortium name="The Broad Institute Genomic Center for Infectious Diseases"/>
            <person name="Earl A."/>
            <person name="Manson A."/>
            <person name="Schwartman J."/>
            <person name="Gilmore M."/>
            <person name="Abouelleil A."/>
            <person name="Cao P."/>
            <person name="Chapman S."/>
            <person name="Cusick C."/>
            <person name="Shea T."/>
            <person name="Young S."/>
            <person name="Neafsey D."/>
            <person name="Nusbaum C."/>
            <person name="Birren B."/>
        </authorList>
    </citation>
    <scope>NUCLEOTIDE SEQUENCE [LARGE SCALE GENOMIC DNA]</scope>
    <source>
        <strain evidence="9 10">8G7_MSG3316</strain>
    </source>
</reference>
<protein>
    <recommendedName>
        <fullName evidence="8">Uracil-DNA glycosylase-like domain-containing protein</fullName>
    </recommendedName>
</protein>
<dbReference type="OrthoDB" id="5290748at2"/>
<dbReference type="PANTHER" id="PTHR33693:SF1">
    <property type="entry name" value="TYPE-4 URACIL-DNA GLYCOSYLASE"/>
    <property type="match status" value="1"/>
</dbReference>
<keyword evidence="1" id="KW-0004">4Fe-4S</keyword>
<dbReference type="SUPFAM" id="SSF52141">
    <property type="entry name" value="Uracil-DNA glycosylase-like"/>
    <property type="match status" value="1"/>
</dbReference>
<keyword evidence="3" id="KW-0227">DNA damage</keyword>
<dbReference type="Pfam" id="PF03167">
    <property type="entry name" value="UDG"/>
    <property type="match status" value="1"/>
</dbReference>
<dbReference type="GO" id="GO:0006281">
    <property type="term" value="P:DNA repair"/>
    <property type="evidence" value="ECO:0007669"/>
    <property type="project" value="UniProtKB-KW"/>
</dbReference>
<evidence type="ECO:0000256" key="1">
    <source>
        <dbReference type="ARBA" id="ARBA00022485"/>
    </source>
</evidence>
<evidence type="ECO:0000256" key="3">
    <source>
        <dbReference type="ARBA" id="ARBA00022763"/>
    </source>
</evidence>
<organism evidence="9 10">
    <name type="scientific">Candidatus Enterococcus testudinis</name>
    <dbReference type="NCBI Taxonomy" id="1834191"/>
    <lineage>
        <taxon>Bacteria</taxon>
        <taxon>Bacillati</taxon>
        <taxon>Bacillota</taxon>
        <taxon>Bacilli</taxon>
        <taxon>Lactobacillales</taxon>
        <taxon>Enterococcaceae</taxon>
        <taxon>Enterococcus</taxon>
    </lineage>
</organism>
<keyword evidence="5" id="KW-0408">Iron</keyword>
<evidence type="ECO:0000313" key="9">
    <source>
        <dbReference type="EMBL" id="OTN76062.1"/>
    </source>
</evidence>
<dbReference type="InterPro" id="IPR005122">
    <property type="entry name" value="Uracil-DNA_glycosylase-like"/>
</dbReference>
<sequence length="212" mass="23835">MDYPKELAYPIQQLSKAYPLEGFVAGQGPLHPRLIIVGEAPGRTEVENFIPFSGQAGKELIKSLARAGLTREDVYITSAVRSRPYGTKERVNKRSGAYEIVHPNRTPTKKEVLLHAPLLDYEIAQIDPPIIVTVGNIGLQRLLGNQMVIKHCHGQVIQSTIQQCNRERTGYQWSTLSYLIVPMYHPAAIFYNRTLAADIEKDWTGLKTILQQ</sequence>
<dbReference type="GO" id="GO:0051539">
    <property type="term" value="F:4 iron, 4 sulfur cluster binding"/>
    <property type="evidence" value="ECO:0007669"/>
    <property type="project" value="UniProtKB-KW"/>
</dbReference>
<dbReference type="Proteomes" id="UP000195043">
    <property type="component" value="Unassembled WGS sequence"/>
</dbReference>
<proteinExistence type="predicted"/>
<dbReference type="SMART" id="SM00986">
    <property type="entry name" value="UDG"/>
    <property type="match status" value="1"/>
</dbReference>
<dbReference type="GO" id="GO:0046872">
    <property type="term" value="F:metal ion binding"/>
    <property type="evidence" value="ECO:0007669"/>
    <property type="project" value="UniProtKB-KW"/>
</dbReference>
<evidence type="ECO:0000313" key="10">
    <source>
        <dbReference type="Proteomes" id="UP000195043"/>
    </source>
</evidence>
<dbReference type="STRING" id="1834191.A5886_001139"/>
<dbReference type="EMBL" id="NGKU01000001">
    <property type="protein sequence ID" value="OTN76062.1"/>
    <property type="molecule type" value="Genomic_DNA"/>
</dbReference>
<feature type="domain" description="Uracil-DNA glycosylase-like" evidence="8">
    <location>
        <begin position="25"/>
        <end position="204"/>
    </location>
</feature>
<dbReference type="SMART" id="SM00987">
    <property type="entry name" value="UreE_C"/>
    <property type="match status" value="1"/>
</dbReference>
<evidence type="ECO:0000256" key="2">
    <source>
        <dbReference type="ARBA" id="ARBA00022723"/>
    </source>
</evidence>
<keyword evidence="6" id="KW-0411">Iron-sulfur</keyword>
<dbReference type="GO" id="GO:0097506">
    <property type="term" value="F:deaminated base DNA N-glycosylase activity"/>
    <property type="evidence" value="ECO:0007669"/>
    <property type="project" value="UniProtKB-ARBA"/>
</dbReference>
<accession>A0A242A527</accession>
<name>A0A242A527_9ENTE</name>
<keyword evidence="4" id="KW-0378">Hydrolase</keyword>
<keyword evidence="10" id="KW-1185">Reference proteome</keyword>
<dbReference type="RefSeq" id="WP_086274057.1">
    <property type="nucleotide sequence ID" value="NZ_NGKU01000001.1"/>
</dbReference>
<dbReference type="InterPro" id="IPR051536">
    <property type="entry name" value="UDG_Type-4/5"/>
</dbReference>
<dbReference type="Gene3D" id="3.40.470.10">
    <property type="entry name" value="Uracil-DNA glycosylase-like domain"/>
    <property type="match status" value="1"/>
</dbReference>
<dbReference type="PANTHER" id="PTHR33693">
    <property type="entry name" value="TYPE-5 URACIL-DNA GLYCOSYLASE"/>
    <property type="match status" value="1"/>
</dbReference>
<gene>
    <name evidence="9" type="ORF">A5886_001139</name>
</gene>
<keyword evidence="2" id="KW-0479">Metal-binding</keyword>
<dbReference type="CDD" id="cd10030">
    <property type="entry name" value="UDG-F4_TTUDGA_SPO1dp_like"/>
    <property type="match status" value="1"/>
</dbReference>
<evidence type="ECO:0000256" key="5">
    <source>
        <dbReference type="ARBA" id="ARBA00023004"/>
    </source>
</evidence>
<evidence type="ECO:0000259" key="8">
    <source>
        <dbReference type="SMART" id="SM00986"/>
    </source>
</evidence>